<sequence length="345" mass="38614">MASRNPCFRIEQTPHKGMGMFAARDISPGELVIVEHPAIILPAGDFPTEAYNALGDALPEPRRSNLLAMGNCRSLAECPSPVEGIVHTNAMMLELNPNAVLGEPPIGGILYGGVYPLINRANHSCGPNVAIKWDRAALTLTLYALRAISAGTEIHKTYLDPALPHAERTTHLLKNYRFACDCPWCAIRTDDAPLAPEDLARVAVSDARRAALGRWIFTHLRFKKWSRDLARADDVVITEHLEALELIRLEGMEGLQNLFVEEIAMCYALLGDLDEFARWGKMTVQLSRIEDPPVAAQFEEWLVDPAKRMKQWAWRKKQRQISAKRRNNNVEETLSDFPLLFGAED</sequence>
<organism evidence="2 3">
    <name type="scientific">Hypholoma sublateritium (strain FD-334 SS-4)</name>
    <dbReference type="NCBI Taxonomy" id="945553"/>
    <lineage>
        <taxon>Eukaryota</taxon>
        <taxon>Fungi</taxon>
        <taxon>Dikarya</taxon>
        <taxon>Basidiomycota</taxon>
        <taxon>Agaricomycotina</taxon>
        <taxon>Agaricomycetes</taxon>
        <taxon>Agaricomycetidae</taxon>
        <taxon>Agaricales</taxon>
        <taxon>Agaricineae</taxon>
        <taxon>Strophariaceae</taxon>
        <taxon>Hypholoma</taxon>
    </lineage>
</organism>
<dbReference type="EMBL" id="KN817526">
    <property type="protein sequence ID" value="KJA26780.1"/>
    <property type="molecule type" value="Genomic_DNA"/>
</dbReference>
<gene>
    <name evidence="2" type="ORF">HYPSUDRAFT_198586</name>
</gene>
<keyword evidence="3" id="KW-1185">Reference proteome</keyword>
<dbReference type="SMART" id="SM00317">
    <property type="entry name" value="SET"/>
    <property type="match status" value="1"/>
</dbReference>
<dbReference type="SUPFAM" id="SSF82199">
    <property type="entry name" value="SET domain"/>
    <property type="match status" value="1"/>
</dbReference>
<evidence type="ECO:0000313" key="3">
    <source>
        <dbReference type="Proteomes" id="UP000054270"/>
    </source>
</evidence>
<dbReference type="InterPro" id="IPR001214">
    <property type="entry name" value="SET_dom"/>
</dbReference>
<dbReference type="PANTHER" id="PTHR47332:SF6">
    <property type="entry name" value="SET DOMAIN-CONTAINING PROTEIN"/>
    <property type="match status" value="1"/>
</dbReference>
<reference evidence="3" key="1">
    <citation type="submission" date="2014-04" db="EMBL/GenBank/DDBJ databases">
        <title>Evolutionary Origins and Diversification of the Mycorrhizal Mutualists.</title>
        <authorList>
            <consortium name="DOE Joint Genome Institute"/>
            <consortium name="Mycorrhizal Genomics Consortium"/>
            <person name="Kohler A."/>
            <person name="Kuo A."/>
            <person name="Nagy L.G."/>
            <person name="Floudas D."/>
            <person name="Copeland A."/>
            <person name="Barry K.W."/>
            <person name="Cichocki N."/>
            <person name="Veneault-Fourrey C."/>
            <person name="LaButti K."/>
            <person name="Lindquist E.A."/>
            <person name="Lipzen A."/>
            <person name="Lundell T."/>
            <person name="Morin E."/>
            <person name="Murat C."/>
            <person name="Riley R."/>
            <person name="Ohm R."/>
            <person name="Sun H."/>
            <person name="Tunlid A."/>
            <person name="Henrissat B."/>
            <person name="Grigoriev I.V."/>
            <person name="Hibbett D.S."/>
            <person name="Martin F."/>
        </authorList>
    </citation>
    <scope>NUCLEOTIDE SEQUENCE [LARGE SCALE GENOMIC DNA]</scope>
    <source>
        <strain evidence="3">FD-334 SS-4</strain>
    </source>
</reference>
<feature type="domain" description="SET" evidence="1">
    <location>
        <begin position="6"/>
        <end position="159"/>
    </location>
</feature>
<dbReference type="Proteomes" id="UP000054270">
    <property type="component" value="Unassembled WGS sequence"/>
</dbReference>
<protein>
    <recommendedName>
        <fullName evidence="1">SET domain-containing protein</fullName>
    </recommendedName>
</protein>
<dbReference type="CDD" id="cd20071">
    <property type="entry name" value="SET_SMYD"/>
    <property type="match status" value="1"/>
</dbReference>
<dbReference type="PANTHER" id="PTHR47332">
    <property type="entry name" value="SET DOMAIN-CONTAINING PROTEIN 5"/>
    <property type="match status" value="1"/>
</dbReference>
<dbReference type="OMA" id="MHAHEEL"/>
<evidence type="ECO:0000259" key="1">
    <source>
        <dbReference type="PROSITE" id="PS50280"/>
    </source>
</evidence>
<dbReference type="Gene3D" id="2.170.270.10">
    <property type="entry name" value="SET domain"/>
    <property type="match status" value="1"/>
</dbReference>
<dbReference type="InterPro" id="IPR053185">
    <property type="entry name" value="SET_domain_protein"/>
</dbReference>
<dbReference type="InterPro" id="IPR046341">
    <property type="entry name" value="SET_dom_sf"/>
</dbReference>
<dbReference type="AlphaFoldDB" id="A0A0D2Q5E9"/>
<dbReference type="Pfam" id="PF00856">
    <property type="entry name" value="SET"/>
    <property type="match status" value="1"/>
</dbReference>
<dbReference type="PROSITE" id="PS50280">
    <property type="entry name" value="SET"/>
    <property type="match status" value="1"/>
</dbReference>
<accession>A0A0D2Q5E9</accession>
<dbReference type="STRING" id="945553.A0A0D2Q5E9"/>
<evidence type="ECO:0000313" key="2">
    <source>
        <dbReference type="EMBL" id="KJA26780.1"/>
    </source>
</evidence>
<name>A0A0D2Q5E9_HYPSF</name>
<proteinExistence type="predicted"/>
<dbReference type="OrthoDB" id="265717at2759"/>